<organism evidence="1 2">
    <name type="scientific">Nostoc punctiforme FACHB-252</name>
    <dbReference type="NCBI Taxonomy" id="1357509"/>
    <lineage>
        <taxon>Bacteria</taxon>
        <taxon>Bacillati</taxon>
        <taxon>Cyanobacteriota</taxon>
        <taxon>Cyanophyceae</taxon>
        <taxon>Nostocales</taxon>
        <taxon>Nostocaceae</taxon>
        <taxon>Nostoc</taxon>
    </lineage>
</organism>
<name>A0ABR8HFA9_NOSPU</name>
<accession>A0ABR8HFA9</accession>
<dbReference type="EMBL" id="JACJTC010000019">
    <property type="protein sequence ID" value="MBD2614478.1"/>
    <property type="molecule type" value="Genomic_DNA"/>
</dbReference>
<comment type="caution">
    <text evidence="1">The sequence shown here is derived from an EMBL/GenBank/DDBJ whole genome shotgun (WGS) entry which is preliminary data.</text>
</comment>
<gene>
    <name evidence="1" type="ORF">H6G94_24920</name>
</gene>
<reference evidence="1 2" key="1">
    <citation type="journal article" date="2020" name="ISME J.">
        <title>Comparative genomics reveals insights into cyanobacterial evolution and habitat adaptation.</title>
        <authorList>
            <person name="Chen M.Y."/>
            <person name="Teng W.K."/>
            <person name="Zhao L."/>
            <person name="Hu C.X."/>
            <person name="Zhou Y.K."/>
            <person name="Han B.P."/>
            <person name="Song L.R."/>
            <person name="Shu W.S."/>
        </authorList>
    </citation>
    <scope>NUCLEOTIDE SEQUENCE [LARGE SCALE GENOMIC DNA]</scope>
    <source>
        <strain evidence="1 2">FACHB-252</strain>
    </source>
</reference>
<protein>
    <recommendedName>
        <fullName evidence="3">Transposase</fullName>
    </recommendedName>
</protein>
<dbReference type="Proteomes" id="UP000606396">
    <property type="component" value="Unassembled WGS sequence"/>
</dbReference>
<keyword evidence="2" id="KW-1185">Reference proteome</keyword>
<sequence length="45" mass="5001">MLRIYGGTAEDFTEGYINGAARIFKNKTGGRFWFGVAVKEEVKTA</sequence>
<evidence type="ECO:0000313" key="1">
    <source>
        <dbReference type="EMBL" id="MBD2614478.1"/>
    </source>
</evidence>
<evidence type="ECO:0000313" key="2">
    <source>
        <dbReference type="Proteomes" id="UP000606396"/>
    </source>
</evidence>
<evidence type="ECO:0008006" key="3">
    <source>
        <dbReference type="Google" id="ProtNLM"/>
    </source>
</evidence>
<proteinExistence type="predicted"/>